<dbReference type="Gene3D" id="3.40.50.300">
    <property type="entry name" value="P-loop containing nucleotide triphosphate hydrolases"/>
    <property type="match status" value="1"/>
</dbReference>
<dbReference type="SUPFAM" id="SSF55785">
    <property type="entry name" value="PYP-like sensor domain (PAS domain)"/>
    <property type="match status" value="1"/>
</dbReference>
<keyword evidence="4" id="KW-0804">Transcription</keyword>
<dbReference type="InterPro" id="IPR025944">
    <property type="entry name" value="Sigma_54_int_dom_CS"/>
</dbReference>
<evidence type="ECO:0000259" key="6">
    <source>
        <dbReference type="PROSITE" id="PS50112"/>
    </source>
</evidence>
<protein>
    <submittedName>
        <fullName evidence="7">PAS domain S-box protein</fullName>
    </submittedName>
</protein>
<dbReference type="Pfam" id="PF00158">
    <property type="entry name" value="Sigma54_activat"/>
    <property type="match status" value="1"/>
</dbReference>
<dbReference type="InterPro" id="IPR027417">
    <property type="entry name" value="P-loop_NTPase"/>
</dbReference>
<dbReference type="CDD" id="cd00009">
    <property type="entry name" value="AAA"/>
    <property type="match status" value="1"/>
</dbReference>
<evidence type="ECO:0000256" key="4">
    <source>
        <dbReference type="ARBA" id="ARBA00023163"/>
    </source>
</evidence>
<dbReference type="CDD" id="cd00130">
    <property type="entry name" value="PAS"/>
    <property type="match status" value="1"/>
</dbReference>
<gene>
    <name evidence="7" type="ORF">FYJ44_05205</name>
</gene>
<dbReference type="Proteomes" id="UP000477488">
    <property type="component" value="Unassembled WGS sequence"/>
</dbReference>
<feature type="domain" description="PAS" evidence="6">
    <location>
        <begin position="30"/>
        <end position="68"/>
    </location>
</feature>
<name>A0A6L5XK15_9BACT</name>
<dbReference type="Pfam" id="PF25601">
    <property type="entry name" value="AAA_lid_14"/>
    <property type="match status" value="1"/>
</dbReference>
<dbReference type="EMBL" id="VUMH01000004">
    <property type="protein sequence ID" value="MSS27458.1"/>
    <property type="molecule type" value="Genomic_DNA"/>
</dbReference>
<reference evidence="7 8" key="1">
    <citation type="submission" date="2019-09" db="EMBL/GenBank/DDBJ databases">
        <title>In-depth cultivation of the pig gut microbiome towards novel bacterial diversity and tailored functional studies.</title>
        <authorList>
            <person name="Wylensek D."/>
            <person name="Hitch T.C.A."/>
            <person name="Clavel T."/>
        </authorList>
    </citation>
    <scope>NUCLEOTIDE SEQUENCE [LARGE SCALE GENOMIC DNA]</scope>
    <source>
        <strain evidence="7 8">PG-178-WT-4</strain>
    </source>
</reference>
<dbReference type="PANTHER" id="PTHR32071">
    <property type="entry name" value="TRANSCRIPTIONAL REGULATORY PROTEIN"/>
    <property type="match status" value="1"/>
</dbReference>
<dbReference type="GO" id="GO:0005524">
    <property type="term" value="F:ATP binding"/>
    <property type="evidence" value="ECO:0007669"/>
    <property type="project" value="UniProtKB-KW"/>
</dbReference>
<feature type="domain" description="Sigma-54 factor interaction" evidence="5">
    <location>
        <begin position="140"/>
        <end position="368"/>
    </location>
</feature>
<keyword evidence="2" id="KW-0067">ATP-binding</keyword>
<evidence type="ECO:0000256" key="1">
    <source>
        <dbReference type="ARBA" id="ARBA00022741"/>
    </source>
</evidence>
<dbReference type="InterPro" id="IPR035965">
    <property type="entry name" value="PAS-like_dom_sf"/>
</dbReference>
<organism evidence="7 8">
    <name type="scientific">Desulfovibrio porci</name>
    <dbReference type="NCBI Taxonomy" id="2605782"/>
    <lineage>
        <taxon>Bacteria</taxon>
        <taxon>Pseudomonadati</taxon>
        <taxon>Thermodesulfobacteriota</taxon>
        <taxon>Desulfovibrionia</taxon>
        <taxon>Desulfovibrionales</taxon>
        <taxon>Desulfovibrionaceae</taxon>
        <taxon>Desulfovibrio</taxon>
    </lineage>
</organism>
<dbReference type="SUPFAM" id="SSF52540">
    <property type="entry name" value="P-loop containing nucleoside triphosphate hydrolases"/>
    <property type="match status" value="1"/>
</dbReference>
<dbReference type="Gene3D" id="3.30.450.20">
    <property type="entry name" value="PAS domain"/>
    <property type="match status" value="1"/>
</dbReference>
<dbReference type="SMART" id="SM00382">
    <property type="entry name" value="AAA"/>
    <property type="match status" value="1"/>
</dbReference>
<keyword evidence="1" id="KW-0547">Nucleotide-binding</keyword>
<proteinExistence type="predicted"/>
<dbReference type="InterPro" id="IPR003593">
    <property type="entry name" value="AAA+_ATPase"/>
</dbReference>
<dbReference type="FunFam" id="3.40.50.300:FF:000006">
    <property type="entry name" value="DNA-binding transcriptional regulator NtrC"/>
    <property type="match status" value="1"/>
</dbReference>
<dbReference type="RefSeq" id="WP_154509844.1">
    <property type="nucleotide sequence ID" value="NZ_VUMH01000004.1"/>
</dbReference>
<evidence type="ECO:0000256" key="3">
    <source>
        <dbReference type="ARBA" id="ARBA00023015"/>
    </source>
</evidence>
<dbReference type="InterPro" id="IPR000014">
    <property type="entry name" value="PAS"/>
</dbReference>
<dbReference type="InterPro" id="IPR025662">
    <property type="entry name" value="Sigma_54_int_dom_ATP-bd_1"/>
</dbReference>
<evidence type="ECO:0000313" key="8">
    <source>
        <dbReference type="Proteomes" id="UP000477488"/>
    </source>
</evidence>
<dbReference type="SUPFAM" id="SSF46689">
    <property type="entry name" value="Homeodomain-like"/>
    <property type="match status" value="1"/>
</dbReference>
<dbReference type="AlphaFoldDB" id="A0A6L5XK15"/>
<dbReference type="Gene3D" id="1.10.10.60">
    <property type="entry name" value="Homeodomain-like"/>
    <property type="match status" value="1"/>
</dbReference>
<dbReference type="NCBIfam" id="TIGR00229">
    <property type="entry name" value="sensory_box"/>
    <property type="match status" value="1"/>
</dbReference>
<comment type="caution">
    <text evidence="7">The sequence shown here is derived from an EMBL/GenBank/DDBJ whole genome shotgun (WGS) entry which is preliminary data.</text>
</comment>
<dbReference type="Gene3D" id="1.10.8.60">
    <property type="match status" value="1"/>
</dbReference>
<dbReference type="PROSITE" id="PS00675">
    <property type="entry name" value="SIGMA54_INTERACT_1"/>
    <property type="match status" value="1"/>
</dbReference>
<dbReference type="GO" id="GO:0006355">
    <property type="term" value="P:regulation of DNA-templated transcription"/>
    <property type="evidence" value="ECO:0007669"/>
    <property type="project" value="InterPro"/>
</dbReference>
<dbReference type="InterPro" id="IPR058031">
    <property type="entry name" value="AAA_lid_NorR"/>
</dbReference>
<dbReference type="PROSITE" id="PS50112">
    <property type="entry name" value="PAS"/>
    <property type="match status" value="1"/>
</dbReference>
<evidence type="ECO:0000313" key="7">
    <source>
        <dbReference type="EMBL" id="MSS27458.1"/>
    </source>
</evidence>
<dbReference type="PROSITE" id="PS00688">
    <property type="entry name" value="SIGMA54_INTERACT_3"/>
    <property type="match status" value="1"/>
</dbReference>
<evidence type="ECO:0000256" key="2">
    <source>
        <dbReference type="ARBA" id="ARBA00022840"/>
    </source>
</evidence>
<keyword evidence="3" id="KW-0805">Transcription regulation</keyword>
<dbReference type="PROSITE" id="PS50045">
    <property type="entry name" value="SIGMA54_INTERACT_4"/>
    <property type="match status" value="1"/>
</dbReference>
<evidence type="ECO:0000259" key="5">
    <source>
        <dbReference type="PROSITE" id="PS50045"/>
    </source>
</evidence>
<accession>A0A6L5XK15</accession>
<keyword evidence="8" id="KW-1185">Reference proteome</keyword>
<dbReference type="InterPro" id="IPR002078">
    <property type="entry name" value="Sigma_54_int"/>
</dbReference>
<dbReference type="InterPro" id="IPR009057">
    <property type="entry name" value="Homeodomain-like_sf"/>
</dbReference>
<sequence length="449" mass="50331">MKPVQISERIDLTTLYLLLTGRELFPDAGSVINGVYIADARGNTLWVSSGCEQLWGYTAPELYGKNVVDLERKGVWKPSGVRKVLEARKRVAVAQETAVGRRLHIVGTPIFDGKGNLNRVVNSARDVSPRDRQSAEGQDFFFQSEAMREVNRLVDRVAPLDVNVLVTGESGTGKDIVARRIHRLRSPDKAFVKVDCGAVAANLLESELFGYEPGAFSGAERSGKKGLVEAAGDGTLFLDEIGEIPLSLQSKFLRLLQDKTYLKVGGTKERRLNARIIAATHRDLAKMVEDKEFRLDLYFRLTTLPIHLPPLRARRSDIPALVDHIRARFERRFGYSRQFNARALACLANHLWPGNIRELENIVERMLLTAETNTIDACDLPGDISGESYEKSMNLDDVMLLRDCLRLTEENLLQMAWRKYRTTTGVARALGIDQSTASRKLRKILGPMR</sequence>